<comment type="caution">
    <text evidence="1">The sequence shown here is derived from an EMBL/GenBank/DDBJ whole genome shotgun (WGS) entry which is preliminary data.</text>
</comment>
<name>A0A812LL28_9DINO</name>
<sequence length="123" mass="12610">MLGVMIGAHPVGGTGPKAGFLYIRVLEAGNLEGLIGTPSCCRSSSSGCSSSFFSCSGCTCTSSTAPEGLQVGFSCICLERTVRTKVKATVDALTGTATFREEQAPAVMTAADVEICSLLFATR</sequence>
<evidence type="ECO:0000313" key="2">
    <source>
        <dbReference type="Proteomes" id="UP000601435"/>
    </source>
</evidence>
<organism evidence="1 2">
    <name type="scientific">Symbiodinium necroappetens</name>
    <dbReference type="NCBI Taxonomy" id="1628268"/>
    <lineage>
        <taxon>Eukaryota</taxon>
        <taxon>Sar</taxon>
        <taxon>Alveolata</taxon>
        <taxon>Dinophyceae</taxon>
        <taxon>Suessiales</taxon>
        <taxon>Symbiodiniaceae</taxon>
        <taxon>Symbiodinium</taxon>
    </lineage>
</organism>
<evidence type="ECO:0000313" key="1">
    <source>
        <dbReference type="EMBL" id="CAE7243212.1"/>
    </source>
</evidence>
<gene>
    <name evidence="1" type="ORF">SNEC2469_LOCUS4567</name>
</gene>
<accession>A0A812LL28</accession>
<proteinExistence type="predicted"/>
<dbReference type="OrthoDB" id="10318921at2759"/>
<dbReference type="AlphaFoldDB" id="A0A812LL28"/>
<protein>
    <submittedName>
        <fullName evidence="1">Uncharacterized protein</fullName>
    </submittedName>
</protein>
<keyword evidence="2" id="KW-1185">Reference proteome</keyword>
<reference evidence="1" key="1">
    <citation type="submission" date="2021-02" db="EMBL/GenBank/DDBJ databases">
        <authorList>
            <person name="Dougan E. K."/>
            <person name="Rhodes N."/>
            <person name="Thang M."/>
            <person name="Chan C."/>
        </authorList>
    </citation>
    <scope>NUCLEOTIDE SEQUENCE</scope>
</reference>
<dbReference type="EMBL" id="CAJNJA010009109">
    <property type="protein sequence ID" value="CAE7243212.1"/>
    <property type="molecule type" value="Genomic_DNA"/>
</dbReference>
<dbReference type="Proteomes" id="UP000601435">
    <property type="component" value="Unassembled WGS sequence"/>
</dbReference>